<evidence type="ECO:0000256" key="6">
    <source>
        <dbReference type="ARBA" id="ARBA00022989"/>
    </source>
</evidence>
<evidence type="ECO:0000256" key="4">
    <source>
        <dbReference type="ARBA" id="ARBA00022692"/>
    </source>
</evidence>
<dbReference type="Proteomes" id="UP000272003">
    <property type="component" value="Chromosome"/>
</dbReference>
<dbReference type="Pfam" id="PF04093">
    <property type="entry name" value="MreD"/>
    <property type="match status" value="1"/>
</dbReference>
<dbReference type="RefSeq" id="WP_120784539.1">
    <property type="nucleotide sequence ID" value="NZ_CP032626.1"/>
</dbReference>
<keyword evidence="10" id="KW-1185">Reference proteome</keyword>
<gene>
    <name evidence="9" type="primary">mreD</name>
    <name evidence="9" type="ORF">D7I45_04480</name>
</gene>
<dbReference type="GO" id="GO:0008360">
    <property type="term" value="P:regulation of cell shape"/>
    <property type="evidence" value="ECO:0007669"/>
    <property type="project" value="UniProtKB-KW"/>
</dbReference>
<dbReference type="GO" id="GO:0005886">
    <property type="term" value="C:plasma membrane"/>
    <property type="evidence" value="ECO:0007669"/>
    <property type="project" value="UniProtKB-SubCell"/>
</dbReference>
<dbReference type="NCBIfam" id="TIGR03426">
    <property type="entry name" value="shape_MreD"/>
    <property type="match status" value="1"/>
</dbReference>
<sequence length="172" mass="20029">MIEHSPVKYVFIIGLFISFFLDGSISLIFSHLLFGHLLFVPNITFIWLFYNMYFVSRMDIHVLWWAALAGLLYDWYYSGIIGIYVLAFPLAIYIGKLLYKYLPYNILTAMLEFVISFAFINFFAFALNRLMSVTNMAGSFFLSHAFLPTIAFNLVVFLLLYVPIGVMFDRIE</sequence>
<evidence type="ECO:0000313" key="10">
    <source>
        <dbReference type="Proteomes" id="UP000272003"/>
    </source>
</evidence>
<evidence type="ECO:0000313" key="9">
    <source>
        <dbReference type="EMBL" id="AYF92774.1"/>
    </source>
</evidence>
<dbReference type="EMBL" id="CP032626">
    <property type="protein sequence ID" value="AYF92774.1"/>
    <property type="molecule type" value="Genomic_DNA"/>
</dbReference>
<evidence type="ECO:0000256" key="5">
    <source>
        <dbReference type="ARBA" id="ARBA00022960"/>
    </source>
</evidence>
<keyword evidence="6 8" id="KW-1133">Transmembrane helix</keyword>
<keyword evidence="4 8" id="KW-0812">Transmembrane</keyword>
<reference evidence="9 10" key="1">
    <citation type="submission" date="2018-09" db="EMBL/GenBank/DDBJ databases">
        <title>Genome sequencing of strain BHWM-4.</title>
        <authorList>
            <person name="Heo J."/>
            <person name="Kim S.-J."/>
            <person name="Kwon S.-W."/>
        </authorList>
    </citation>
    <scope>NUCLEOTIDE SEQUENCE [LARGE SCALE GENOMIC DNA]</scope>
    <source>
        <strain evidence="9 10">BHWM-4</strain>
    </source>
</reference>
<evidence type="ECO:0000256" key="2">
    <source>
        <dbReference type="ARBA" id="ARBA00007776"/>
    </source>
</evidence>
<feature type="transmembrane region" description="Helical" evidence="8">
    <location>
        <begin position="36"/>
        <end position="55"/>
    </location>
</feature>
<evidence type="ECO:0000256" key="7">
    <source>
        <dbReference type="ARBA" id="ARBA00023136"/>
    </source>
</evidence>
<feature type="transmembrane region" description="Helical" evidence="8">
    <location>
        <begin position="6"/>
        <end position="29"/>
    </location>
</feature>
<name>A0A387APX5_9LACO</name>
<dbReference type="OrthoDB" id="2148512at2"/>
<comment type="similarity">
    <text evidence="2">Belongs to the MreD family.</text>
</comment>
<keyword evidence="7 8" id="KW-0472">Membrane</keyword>
<evidence type="ECO:0000256" key="3">
    <source>
        <dbReference type="ARBA" id="ARBA00022475"/>
    </source>
</evidence>
<evidence type="ECO:0000256" key="8">
    <source>
        <dbReference type="SAM" id="Phobius"/>
    </source>
</evidence>
<dbReference type="AlphaFoldDB" id="A0A387APX5"/>
<feature type="transmembrane region" description="Helical" evidence="8">
    <location>
        <begin position="106"/>
        <end position="126"/>
    </location>
</feature>
<keyword evidence="5" id="KW-0133">Cell shape</keyword>
<protein>
    <submittedName>
        <fullName evidence="9">Rod shape-determining protein MreD</fullName>
    </submittedName>
</protein>
<accession>A0A387APX5</accession>
<feature type="transmembrane region" description="Helical" evidence="8">
    <location>
        <begin position="146"/>
        <end position="168"/>
    </location>
</feature>
<evidence type="ECO:0000256" key="1">
    <source>
        <dbReference type="ARBA" id="ARBA00004651"/>
    </source>
</evidence>
<organism evidence="9 10">
    <name type="scientific">Apilactobacillus bombintestini</name>
    <dbReference type="NCBI Taxonomy" id="2419772"/>
    <lineage>
        <taxon>Bacteria</taxon>
        <taxon>Bacillati</taxon>
        <taxon>Bacillota</taxon>
        <taxon>Bacilli</taxon>
        <taxon>Lactobacillales</taxon>
        <taxon>Lactobacillaceae</taxon>
        <taxon>Apilactobacillus</taxon>
    </lineage>
</organism>
<keyword evidence="3" id="KW-1003">Cell membrane</keyword>
<dbReference type="KEGG" id="abom:D7I45_04480"/>
<proteinExistence type="inferred from homology"/>
<feature type="transmembrane region" description="Helical" evidence="8">
    <location>
        <begin position="75"/>
        <end position="94"/>
    </location>
</feature>
<dbReference type="InterPro" id="IPR007227">
    <property type="entry name" value="Cell_shape_determining_MreD"/>
</dbReference>
<comment type="subcellular location">
    <subcellularLocation>
        <location evidence="1">Cell membrane</location>
        <topology evidence="1">Multi-pass membrane protein</topology>
    </subcellularLocation>
</comment>